<dbReference type="GO" id="GO:0003677">
    <property type="term" value="F:DNA binding"/>
    <property type="evidence" value="ECO:0007669"/>
    <property type="project" value="UniProtKB-KW"/>
</dbReference>
<dbReference type="Pfam" id="PF00392">
    <property type="entry name" value="GntR"/>
    <property type="match status" value="1"/>
</dbReference>
<dbReference type="PANTHER" id="PTHR43537:SF24">
    <property type="entry name" value="GLUCONATE OPERON TRANSCRIPTIONAL REPRESSOR"/>
    <property type="match status" value="1"/>
</dbReference>
<reference evidence="5 6" key="1">
    <citation type="submission" date="2017-01" db="EMBL/GenBank/DDBJ databases">
        <authorList>
            <person name="Varghese N."/>
            <person name="Submissions S."/>
        </authorList>
    </citation>
    <scope>NUCLEOTIDE SEQUENCE [LARGE SCALE GENOMIC DNA]</scope>
    <source>
        <strain evidence="5 6">ATCC 700171</strain>
    </source>
</reference>
<dbReference type="GO" id="GO:0003700">
    <property type="term" value="F:DNA-binding transcription factor activity"/>
    <property type="evidence" value="ECO:0007669"/>
    <property type="project" value="InterPro"/>
</dbReference>
<dbReference type="InterPro" id="IPR011711">
    <property type="entry name" value="GntR_C"/>
</dbReference>
<dbReference type="Pfam" id="PF07729">
    <property type="entry name" value="FCD"/>
    <property type="match status" value="1"/>
</dbReference>
<dbReference type="RefSeq" id="WP_149766330.1">
    <property type="nucleotide sequence ID" value="NZ_FTMK01000020.1"/>
</dbReference>
<protein>
    <submittedName>
        <fullName evidence="5">Transcriptional regulator, GntR family</fullName>
    </submittedName>
</protein>
<dbReference type="PRINTS" id="PR00035">
    <property type="entry name" value="HTHGNTR"/>
</dbReference>
<dbReference type="InterPro" id="IPR000524">
    <property type="entry name" value="Tscrpt_reg_HTH_GntR"/>
</dbReference>
<gene>
    <name evidence="5" type="ORF">SAMN05421641_12045</name>
</gene>
<dbReference type="SMART" id="SM00895">
    <property type="entry name" value="FCD"/>
    <property type="match status" value="1"/>
</dbReference>
<evidence type="ECO:0000256" key="2">
    <source>
        <dbReference type="ARBA" id="ARBA00023125"/>
    </source>
</evidence>
<dbReference type="SUPFAM" id="SSF46785">
    <property type="entry name" value="Winged helix' DNA-binding domain"/>
    <property type="match status" value="1"/>
</dbReference>
<dbReference type="Proteomes" id="UP000323956">
    <property type="component" value="Unassembled WGS sequence"/>
</dbReference>
<dbReference type="InterPro" id="IPR008920">
    <property type="entry name" value="TF_FadR/GntR_C"/>
</dbReference>
<keyword evidence="1" id="KW-0805">Transcription regulation</keyword>
<evidence type="ECO:0000259" key="4">
    <source>
        <dbReference type="PROSITE" id="PS50949"/>
    </source>
</evidence>
<keyword evidence="3" id="KW-0804">Transcription</keyword>
<dbReference type="PANTHER" id="PTHR43537">
    <property type="entry name" value="TRANSCRIPTIONAL REGULATOR, GNTR FAMILY"/>
    <property type="match status" value="1"/>
</dbReference>
<dbReference type="PROSITE" id="PS50949">
    <property type="entry name" value="HTH_GNTR"/>
    <property type="match status" value="1"/>
</dbReference>
<proteinExistence type="predicted"/>
<dbReference type="CDD" id="cd07377">
    <property type="entry name" value="WHTH_GntR"/>
    <property type="match status" value="1"/>
</dbReference>
<accession>A0A1N6XC36</accession>
<dbReference type="AlphaFoldDB" id="A0A1N6XC36"/>
<dbReference type="SMART" id="SM00345">
    <property type="entry name" value="HTH_GNTR"/>
    <property type="match status" value="1"/>
</dbReference>
<evidence type="ECO:0000313" key="5">
    <source>
        <dbReference type="EMBL" id="SIQ99819.1"/>
    </source>
</evidence>
<keyword evidence="2" id="KW-0238">DNA-binding</keyword>
<organism evidence="5 6">
    <name type="scientific">Paracoccus thiocyanatus</name>
    <dbReference type="NCBI Taxonomy" id="34006"/>
    <lineage>
        <taxon>Bacteria</taxon>
        <taxon>Pseudomonadati</taxon>
        <taxon>Pseudomonadota</taxon>
        <taxon>Alphaproteobacteria</taxon>
        <taxon>Rhodobacterales</taxon>
        <taxon>Paracoccaceae</taxon>
        <taxon>Paracoccus</taxon>
    </lineage>
</organism>
<name>A0A1N6XC36_9RHOB</name>
<dbReference type="Gene3D" id="1.20.120.530">
    <property type="entry name" value="GntR ligand-binding domain-like"/>
    <property type="match status" value="1"/>
</dbReference>
<evidence type="ECO:0000256" key="1">
    <source>
        <dbReference type="ARBA" id="ARBA00023015"/>
    </source>
</evidence>
<evidence type="ECO:0000313" key="6">
    <source>
        <dbReference type="Proteomes" id="UP000323956"/>
    </source>
</evidence>
<evidence type="ECO:0000256" key="3">
    <source>
        <dbReference type="ARBA" id="ARBA00023163"/>
    </source>
</evidence>
<dbReference type="OrthoDB" id="7620579at2"/>
<dbReference type="EMBL" id="FTMK01000020">
    <property type="protein sequence ID" value="SIQ99819.1"/>
    <property type="molecule type" value="Genomic_DNA"/>
</dbReference>
<sequence length="254" mass="28652">MINRASSNPRTPIFGTHVDLDRTFRTDAADADGMQTLPEQLTARIMALIINGEFEPGQRLQESALAERFEVSRGPIREALRMLEREGMVTMASRRGASVTRLTAERLRDIFNVRAALMGICAEELADRRDPEIQWIMDEGTRRLLAANKAGDEEEFIAIVYQLSMYISDAAGNEIARSILFSLGRQTLPLTRRLFQTETERLTWAGNWQAISEAIRAGDPVRARQAVRKLLADIRTGVLAVHERLEEERRSAQS</sequence>
<feature type="domain" description="HTH gntR-type" evidence="4">
    <location>
        <begin position="35"/>
        <end position="102"/>
    </location>
</feature>
<dbReference type="InterPro" id="IPR036390">
    <property type="entry name" value="WH_DNA-bd_sf"/>
</dbReference>
<dbReference type="Gene3D" id="1.10.10.10">
    <property type="entry name" value="Winged helix-like DNA-binding domain superfamily/Winged helix DNA-binding domain"/>
    <property type="match status" value="1"/>
</dbReference>
<dbReference type="SUPFAM" id="SSF48008">
    <property type="entry name" value="GntR ligand-binding domain-like"/>
    <property type="match status" value="1"/>
</dbReference>
<dbReference type="InterPro" id="IPR036388">
    <property type="entry name" value="WH-like_DNA-bd_sf"/>
</dbReference>